<proteinExistence type="predicted"/>
<dbReference type="EMBL" id="CAJNOR010019947">
    <property type="protein sequence ID" value="CAF1690093.1"/>
    <property type="molecule type" value="Genomic_DNA"/>
</dbReference>
<name>A0A816HTS9_ADIRI</name>
<feature type="non-terminal residue" evidence="2">
    <location>
        <position position="186"/>
    </location>
</feature>
<feature type="non-terminal residue" evidence="2">
    <location>
        <position position="1"/>
    </location>
</feature>
<dbReference type="InterPro" id="IPR000477">
    <property type="entry name" value="RT_dom"/>
</dbReference>
<dbReference type="Proteomes" id="UP000663828">
    <property type="component" value="Unassembled WGS sequence"/>
</dbReference>
<dbReference type="InterPro" id="IPR043128">
    <property type="entry name" value="Rev_trsase/Diguanyl_cyclase"/>
</dbReference>
<feature type="domain" description="Reverse transcriptase" evidence="1">
    <location>
        <begin position="31"/>
        <end position="186"/>
    </location>
</feature>
<dbReference type="SUPFAM" id="SSF56672">
    <property type="entry name" value="DNA/RNA polymerases"/>
    <property type="match status" value="1"/>
</dbReference>
<reference evidence="2" key="1">
    <citation type="submission" date="2021-02" db="EMBL/GenBank/DDBJ databases">
        <authorList>
            <person name="Nowell W R."/>
        </authorList>
    </citation>
    <scope>NUCLEOTIDE SEQUENCE</scope>
</reference>
<evidence type="ECO:0000259" key="1">
    <source>
        <dbReference type="PROSITE" id="PS50878"/>
    </source>
</evidence>
<comment type="caution">
    <text evidence="2">The sequence shown here is derived from an EMBL/GenBank/DDBJ whole genome shotgun (WGS) entry which is preliminary data.</text>
</comment>
<protein>
    <recommendedName>
        <fullName evidence="1">Reverse transcriptase domain-containing protein</fullName>
    </recommendedName>
</protein>
<accession>A0A816HTS9</accession>
<dbReference type="PANTHER" id="PTHR37984">
    <property type="entry name" value="PROTEIN CBG26694"/>
    <property type="match status" value="1"/>
</dbReference>
<dbReference type="PROSITE" id="PS50878">
    <property type="entry name" value="RT_POL"/>
    <property type="match status" value="1"/>
</dbReference>
<dbReference type="InterPro" id="IPR050951">
    <property type="entry name" value="Retrovirus_Pol_polyprotein"/>
</dbReference>
<dbReference type="InterPro" id="IPR043502">
    <property type="entry name" value="DNA/RNA_pol_sf"/>
</dbReference>
<keyword evidence="3" id="KW-1185">Reference proteome</keyword>
<gene>
    <name evidence="2" type="ORF">XAT740_LOCUS63591</name>
</gene>
<dbReference type="Gene3D" id="3.30.70.270">
    <property type="match status" value="1"/>
</dbReference>
<dbReference type="PANTHER" id="PTHR37984:SF5">
    <property type="entry name" value="PROTEIN NYNRIN-LIKE"/>
    <property type="match status" value="1"/>
</dbReference>
<sequence length="186" mass="20601">KPDATPRFFKPRPIPLAYLDGVKMEIERNVKAGILERIDTSLWAAPIVPVKKPNGSIRICGDFKVTINPQILVDQHPIPSIDELLARLGSGEKFTKLDLSDAYLQLELDEPSKELVVINTPLGLFKYSRMPFGIANAPAIFQRVIDQVISGISNCIAYLDDTLITGANESEHLCTLELVLSKLSDF</sequence>
<evidence type="ECO:0000313" key="2">
    <source>
        <dbReference type="EMBL" id="CAF1690093.1"/>
    </source>
</evidence>
<dbReference type="Gene3D" id="3.10.10.10">
    <property type="entry name" value="HIV Type 1 Reverse Transcriptase, subunit A, domain 1"/>
    <property type="match status" value="1"/>
</dbReference>
<dbReference type="AlphaFoldDB" id="A0A816HTS9"/>
<dbReference type="Pfam" id="PF00078">
    <property type="entry name" value="RVT_1"/>
    <property type="match status" value="1"/>
</dbReference>
<evidence type="ECO:0000313" key="3">
    <source>
        <dbReference type="Proteomes" id="UP000663828"/>
    </source>
</evidence>
<dbReference type="CDD" id="cd01647">
    <property type="entry name" value="RT_LTR"/>
    <property type="match status" value="1"/>
</dbReference>
<organism evidence="2 3">
    <name type="scientific">Adineta ricciae</name>
    <name type="common">Rotifer</name>
    <dbReference type="NCBI Taxonomy" id="249248"/>
    <lineage>
        <taxon>Eukaryota</taxon>
        <taxon>Metazoa</taxon>
        <taxon>Spiralia</taxon>
        <taxon>Gnathifera</taxon>
        <taxon>Rotifera</taxon>
        <taxon>Eurotatoria</taxon>
        <taxon>Bdelloidea</taxon>
        <taxon>Adinetida</taxon>
        <taxon>Adinetidae</taxon>
        <taxon>Adineta</taxon>
    </lineage>
</organism>